<keyword evidence="1" id="KW-0812">Transmembrane</keyword>
<dbReference type="Gene3D" id="3.30.70.1430">
    <property type="entry name" value="Multidrug efflux transporter AcrB pore domain"/>
    <property type="match status" value="2"/>
</dbReference>
<dbReference type="Gene3D" id="3.30.70.1320">
    <property type="entry name" value="Multidrug efflux transporter AcrB pore domain like"/>
    <property type="match status" value="1"/>
</dbReference>
<evidence type="ECO:0000313" key="2">
    <source>
        <dbReference type="EMBL" id="SCZ58395.1"/>
    </source>
</evidence>
<keyword evidence="3" id="KW-1185">Reference proteome</keyword>
<name>A0A1G5Q936_9GAMM</name>
<keyword evidence="1" id="KW-1133">Transmembrane helix</keyword>
<feature type="transmembrane region" description="Helical" evidence="1">
    <location>
        <begin position="456"/>
        <end position="475"/>
    </location>
</feature>
<dbReference type="PANTHER" id="PTHR32063">
    <property type="match status" value="1"/>
</dbReference>
<dbReference type="AlphaFoldDB" id="A0A1G5Q936"/>
<organism evidence="2 3">
    <name type="scientific">Thiohalomonas denitrificans</name>
    <dbReference type="NCBI Taxonomy" id="415747"/>
    <lineage>
        <taxon>Bacteria</taxon>
        <taxon>Pseudomonadati</taxon>
        <taxon>Pseudomonadota</taxon>
        <taxon>Gammaproteobacteria</taxon>
        <taxon>Thiohalomonadales</taxon>
        <taxon>Thiohalomonadaceae</taxon>
        <taxon>Thiohalomonas</taxon>
    </lineage>
</organism>
<feature type="transmembrane region" description="Helical" evidence="1">
    <location>
        <begin position="890"/>
        <end position="913"/>
    </location>
</feature>
<dbReference type="SUPFAM" id="SSF82714">
    <property type="entry name" value="Multidrug efflux transporter AcrB TolC docking domain, DN and DC subdomains"/>
    <property type="match status" value="2"/>
</dbReference>
<dbReference type="PRINTS" id="PR00702">
    <property type="entry name" value="ACRIFLAVINRP"/>
</dbReference>
<dbReference type="Pfam" id="PF00873">
    <property type="entry name" value="ACR_tran"/>
    <property type="match status" value="1"/>
</dbReference>
<proteinExistence type="predicted"/>
<protein>
    <submittedName>
        <fullName evidence="2">Multidrug efflux pump subunit AcrB</fullName>
    </submittedName>
</protein>
<dbReference type="OrthoDB" id="5287122at2"/>
<gene>
    <name evidence="2" type="ORF">SAMN03097708_01685</name>
</gene>
<feature type="transmembrane region" description="Helical" evidence="1">
    <location>
        <begin position="961"/>
        <end position="981"/>
    </location>
</feature>
<sequence length="1050" mass="113708">MIRWFAGHPTAANLLLILLLAVGLFAAPSLKRETFPDYRPVEVSVQVEYRGATAADVEDAICRRLHDAVKGVDFLNEMECVAQDNLASATVSMLAGGDAIRFLNDIDTEVNALTDLPERAEDPIVRELNRSDLVAAVAVGGDMPLDQLENYALVLENRLMALPGVADVAIHGLSQRQWQVEVPREVLAQYGLSARELARRVASQSIDMPLGTLETRDRDIQLRFTDQRRSLDELKGLVVVSDGRGGELTLDDIANLKQVGEREEEQLHFNGERAMVLEVSKTLRDDSLEVMNDLTALVETERQRLGDGIRLSLTQDMTTIVRDRLQMLVSNGIIGLLLVILVMSLFFRPRLALWAVLGLPAAFMGAFAVMSLTGLSLNMITLVALLMAIGIVMDDAVVITDNIAAHSFRQGSPLEAVVAGTRQVLPGVLSSFLTTVSVFAPLSFLAGELGSVLEVLPVVLIAALAASLIEAFWILPHHLKGSLSGLKEENNSRFRTAFELRFSALRERVGRVADAAIRWRHAVLGAVLAIMLGSAGFMAGGHIGSEAMPAIDGDVLEADILMPQGTPFSRTQAVAEQVEAAMQRLDARFTPQQPDESPLVVATQVRFNYNPSAREAGTHVATVMVDLLTAERRSVSLDELTDAWREEIGEIAGIQSLIIQEPGFGPAGIPVEVRLQGEDLHALKTAALEVTEHLSGYSSVYNVHDNLRPGKPQRTFALAEGAHGLGLTAEEVAAQLRAALLGEIADTQRIGDQDVEVLVRQAAEDRESLDDLADHTIQLPDGRRVPLDVVAHSKEIRDWAMITRIDGRRTVTVEANVDARLSSGQAIVSDLQGGWLTDFRERHPAVDVTFEGQVARSAETGGSIGRGLLIGLIGIFVILSFQFRSYVEPLIVMVSIPLAFIGAIWGHVLMGFYLSMPSLIGAASLAGIVVNNAILLVLFIKEHRQRGLSAVAAAGQASRDRLRAIFIASSTTIAGLLPLLAETSTQADAIKPMVISVVFGLLTATVLVLLVMPALYVLFDDWGWVRKADARQQEGSDEQTGAQAQGAVRE</sequence>
<evidence type="ECO:0000256" key="1">
    <source>
        <dbReference type="SAM" id="Phobius"/>
    </source>
</evidence>
<feature type="transmembrane region" description="Helical" evidence="1">
    <location>
        <begin position="424"/>
        <end position="444"/>
    </location>
</feature>
<feature type="transmembrane region" description="Helical" evidence="1">
    <location>
        <begin position="521"/>
        <end position="540"/>
    </location>
</feature>
<dbReference type="EMBL" id="FMWD01000004">
    <property type="protein sequence ID" value="SCZ58395.1"/>
    <property type="molecule type" value="Genomic_DNA"/>
</dbReference>
<dbReference type="InterPro" id="IPR001036">
    <property type="entry name" value="Acrflvin-R"/>
</dbReference>
<feature type="transmembrane region" description="Helical" evidence="1">
    <location>
        <begin position="379"/>
        <end position="403"/>
    </location>
</feature>
<dbReference type="GO" id="GO:0042910">
    <property type="term" value="F:xenobiotic transmembrane transporter activity"/>
    <property type="evidence" value="ECO:0007669"/>
    <property type="project" value="TreeGrafter"/>
</dbReference>
<dbReference type="SUPFAM" id="SSF82866">
    <property type="entry name" value="Multidrug efflux transporter AcrB transmembrane domain"/>
    <property type="match status" value="2"/>
</dbReference>
<dbReference type="PANTHER" id="PTHR32063:SF33">
    <property type="entry name" value="RND SUPERFAMILY EFFLUX PUMP PERMEASE COMPONENT"/>
    <property type="match status" value="1"/>
</dbReference>
<dbReference type="STRING" id="415747.SAMN03097708_01685"/>
<feature type="transmembrane region" description="Helical" evidence="1">
    <location>
        <begin position="864"/>
        <end position="883"/>
    </location>
</feature>
<dbReference type="InterPro" id="IPR027463">
    <property type="entry name" value="AcrB_DN_DC_subdom"/>
</dbReference>
<dbReference type="RefSeq" id="WP_092995292.1">
    <property type="nucleotide sequence ID" value="NZ_FMWD01000004.1"/>
</dbReference>
<dbReference type="SUPFAM" id="SSF82693">
    <property type="entry name" value="Multidrug efflux transporter AcrB pore domain, PN1, PN2, PC1 and PC2 subdomains"/>
    <property type="match status" value="3"/>
</dbReference>
<dbReference type="Gene3D" id="3.30.2090.10">
    <property type="entry name" value="Multidrug efflux transporter AcrB TolC docking domain, DN and DC subdomains"/>
    <property type="match status" value="2"/>
</dbReference>
<feature type="transmembrane region" description="Helical" evidence="1">
    <location>
        <begin position="325"/>
        <end position="346"/>
    </location>
</feature>
<dbReference type="Gene3D" id="1.20.1640.10">
    <property type="entry name" value="Multidrug efflux transporter AcrB transmembrane domain"/>
    <property type="match status" value="2"/>
</dbReference>
<feature type="transmembrane region" description="Helical" evidence="1">
    <location>
        <begin position="993"/>
        <end position="1019"/>
    </location>
</feature>
<feature type="transmembrane region" description="Helical" evidence="1">
    <location>
        <begin position="353"/>
        <end position="373"/>
    </location>
</feature>
<dbReference type="Proteomes" id="UP000199648">
    <property type="component" value="Unassembled WGS sequence"/>
</dbReference>
<keyword evidence="1" id="KW-0472">Membrane</keyword>
<dbReference type="GO" id="GO:0005886">
    <property type="term" value="C:plasma membrane"/>
    <property type="evidence" value="ECO:0007669"/>
    <property type="project" value="TreeGrafter"/>
</dbReference>
<dbReference type="Gene3D" id="3.30.70.1440">
    <property type="entry name" value="Multidrug efflux transporter AcrB pore domain"/>
    <property type="match status" value="1"/>
</dbReference>
<reference evidence="2 3" key="1">
    <citation type="submission" date="2016-10" db="EMBL/GenBank/DDBJ databases">
        <authorList>
            <person name="de Groot N.N."/>
        </authorList>
    </citation>
    <scope>NUCLEOTIDE SEQUENCE [LARGE SCALE GENOMIC DNA]</scope>
    <source>
        <strain evidence="2 3">HLD2</strain>
    </source>
</reference>
<accession>A0A1G5Q936</accession>
<evidence type="ECO:0000313" key="3">
    <source>
        <dbReference type="Proteomes" id="UP000199648"/>
    </source>
</evidence>
<feature type="transmembrane region" description="Helical" evidence="1">
    <location>
        <begin position="919"/>
        <end position="940"/>
    </location>
</feature>